<name>S2KWW4_BILW3</name>
<feature type="region of interest" description="Disordered" evidence="1">
    <location>
        <begin position="60"/>
        <end position="84"/>
    </location>
</feature>
<evidence type="ECO:0000256" key="1">
    <source>
        <dbReference type="SAM" id="MobiDB-lite"/>
    </source>
</evidence>
<dbReference type="GeneID" id="78084236"/>
<feature type="signal peptide" evidence="2">
    <location>
        <begin position="1"/>
        <end position="18"/>
    </location>
</feature>
<dbReference type="RefSeq" id="WP_016360394.1">
    <property type="nucleotide sequence ID" value="NZ_KE150238.1"/>
</dbReference>
<evidence type="ECO:0000256" key="2">
    <source>
        <dbReference type="SAM" id="SignalP"/>
    </source>
</evidence>
<reference evidence="3 4" key="1">
    <citation type="submission" date="2010-10" db="EMBL/GenBank/DDBJ databases">
        <authorList>
            <consortium name="The Broad Institute Genome Sequencing Platform"/>
            <person name="Ward D."/>
            <person name="Earl A."/>
            <person name="Feldgarden M."/>
            <person name="Young S.K."/>
            <person name="Gargeya S."/>
            <person name="Zeng Q."/>
            <person name="Alvarado L."/>
            <person name="Berlin A."/>
            <person name="Bochicchio J."/>
            <person name="Chapman S.B."/>
            <person name="Chen Z."/>
            <person name="Freedman E."/>
            <person name="Gellesch M."/>
            <person name="Goldberg J."/>
            <person name="Griggs A."/>
            <person name="Gujja S."/>
            <person name="Heilman E."/>
            <person name="Heiman D."/>
            <person name="Howarth C."/>
            <person name="Mehta T."/>
            <person name="Neiman D."/>
            <person name="Pearson M."/>
            <person name="Roberts A."/>
            <person name="Saif S."/>
            <person name="Shea T."/>
            <person name="Shenoy N."/>
            <person name="Sisk P."/>
            <person name="Stolte C."/>
            <person name="Sykes S."/>
            <person name="White J."/>
            <person name="Yandava C."/>
            <person name="Allen-Vercoe E."/>
            <person name="Sibley C."/>
            <person name="Ambrose C.E."/>
            <person name="Strauss J."/>
            <person name="Daigneault M."/>
            <person name="Haas B."/>
            <person name="Nusbaum C."/>
            <person name="Birren B."/>
        </authorList>
    </citation>
    <scope>NUCLEOTIDE SEQUENCE [LARGE SCALE GENOMIC DNA]</scope>
    <source>
        <strain evidence="3 4">3_1_6</strain>
    </source>
</reference>
<evidence type="ECO:0008006" key="5">
    <source>
        <dbReference type="Google" id="ProtNLM"/>
    </source>
</evidence>
<evidence type="ECO:0000313" key="4">
    <source>
        <dbReference type="Proteomes" id="UP000006034"/>
    </source>
</evidence>
<organism evidence="3 4">
    <name type="scientific">Bilophila wadsworthia (strain 3_1_6)</name>
    <dbReference type="NCBI Taxonomy" id="563192"/>
    <lineage>
        <taxon>Bacteria</taxon>
        <taxon>Pseudomonadati</taxon>
        <taxon>Thermodesulfobacteriota</taxon>
        <taxon>Desulfovibrionia</taxon>
        <taxon>Desulfovibrionales</taxon>
        <taxon>Desulfovibrionaceae</taxon>
        <taxon>Bilophila</taxon>
    </lineage>
</organism>
<accession>S2KWW4</accession>
<comment type="caution">
    <text evidence="3">The sequence shown here is derived from an EMBL/GenBank/DDBJ whole genome shotgun (WGS) entry which is preliminary data.</text>
</comment>
<feature type="chain" id="PRO_5004498470" description="Lipoprotein" evidence="2">
    <location>
        <begin position="19"/>
        <end position="84"/>
    </location>
</feature>
<keyword evidence="2" id="KW-0732">Signal</keyword>
<evidence type="ECO:0000313" key="3">
    <source>
        <dbReference type="EMBL" id="EPC05791.1"/>
    </source>
</evidence>
<feature type="compositionally biased region" description="Basic and acidic residues" evidence="1">
    <location>
        <begin position="60"/>
        <end position="78"/>
    </location>
</feature>
<dbReference type="Proteomes" id="UP000006034">
    <property type="component" value="Unassembled WGS sequence"/>
</dbReference>
<protein>
    <recommendedName>
        <fullName evidence="5">Lipoprotein</fullName>
    </recommendedName>
</protein>
<sequence length="84" mass="9652">MRIALFLTAIMTCSLLFACTDQEAEKRIQAAEERAVAAEKRAAVAEERLLILEKKITENEERARKEKIAKESRYKKSDNIGWKP</sequence>
<dbReference type="EMBL" id="ADCP02000001">
    <property type="protein sequence ID" value="EPC05791.1"/>
    <property type="molecule type" value="Genomic_DNA"/>
</dbReference>
<proteinExistence type="predicted"/>
<dbReference type="AlphaFoldDB" id="S2KWW4"/>
<reference evidence="3 4" key="2">
    <citation type="submission" date="2013-04" db="EMBL/GenBank/DDBJ databases">
        <title>The Genome Sequence of Bilophila wadsworthia 3_1_6.</title>
        <authorList>
            <consortium name="The Broad Institute Genomics Platform"/>
            <person name="Earl A."/>
            <person name="Ward D."/>
            <person name="Feldgarden M."/>
            <person name="Gevers D."/>
            <person name="Sibley C."/>
            <person name="Strauss J."/>
            <person name="Allen-Vercoe E."/>
            <person name="Walker B."/>
            <person name="Young S."/>
            <person name="Zeng Q."/>
            <person name="Gargeya S."/>
            <person name="Fitzgerald M."/>
            <person name="Haas B."/>
            <person name="Abouelleil A."/>
            <person name="Allen A.W."/>
            <person name="Alvarado L."/>
            <person name="Arachchi H.M."/>
            <person name="Berlin A.M."/>
            <person name="Chapman S.B."/>
            <person name="Gainer-Dewar J."/>
            <person name="Goldberg J."/>
            <person name="Griggs A."/>
            <person name="Gujja S."/>
            <person name="Hansen M."/>
            <person name="Howarth C."/>
            <person name="Imamovic A."/>
            <person name="Ireland A."/>
            <person name="Larimer J."/>
            <person name="McCowan C."/>
            <person name="Murphy C."/>
            <person name="Pearson M."/>
            <person name="Poon T.W."/>
            <person name="Priest M."/>
            <person name="Roberts A."/>
            <person name="Saif S."/>
            <person name="Shea T."/>
            <person name="Sisk P."/>
            <person name="Sykes S."/>
            <person name="Wortman J."/>
            <person name="Nusbaum C."/>
            <person name="Birren B."/>
        </authorList>
    </citation>
    <scope>NUCLEOTIDE SEQUENCE [LARGE SCALE GENOMIC DNA]</scope>
    <source>
        <strain evidence="3 4">3_1_6</strain>
    </source>
</reference>
<dbReference type="PROSITE" id="PS51257">
    <property type="entry name" value="PROKAR_LIPOPROTEIN"/>
    <property type="match status" value="1"/>
</dbReference>
<keyword evidence="4" id="KW-1185">Reference proteome</keyword>
<dbReference type="HOGENOM" id="CLU_2520965_0_0_7"/>
<gene>
    <name evidence="3" type="ORF">HMPREF0179_05076</name>
</gene>